<feature type="domain" description="Adenovirus DNA-binding zinc-binding" evidence="12">
    <location>
        <begin position="215"/>
        <end position="314"/>
    </location>
</feature>
<keyword evidence="2" id="KW-0597">Phosphoprotein</keyword>
<reference evidence="13" key="3">
    <citation type="journal article" date="1996" name="Gene">
        <title>Sequence of the mouse adenovirus type-1 DNA encoding the 100-kDa, 33-kDa and DNA-binding proteins.</title>
        <authorList>
            <person name="Cauthen A.N."/>
            <person name="Spindler K.R."/>
        </authorList>
    </citation>
    <scope>NUCLEOTIDE SEQUENCE</scope>
</reference>
<dbReference type="Pfam" id="PF02236">
    <property type="entry name" value="Viral_DNA_bi"/>
    <property type="match status" value="1"/>
</dbReference>
<dbReference type="GO" id="GO:0008270">
    <property type="term" value="F:zinc ion binding"/>
    <property type="evidence" value="ECO:0007669"/>
    <property type="project" value="InterPro"/>
</dbReference>
<keyword evidence="1" id="KW-0244">Early protein</keyword>
<dbReference type="Pfam" id="PF03728">
    <property type="entry name" value="Viral_DNA_Zn_bi"/>
    <property type="match status" value="1"/>
</dbReference>
<reference evidence="13" key="2">
    <citation type="journal article" date="1992" name="Biochim. Biophys. Acta">
        <title>Primary structure of the murine adenovirus type 1 proteinase.</title>
        <authorList>
            <person name="Cai F."/>
            <person name="Tang D."/>
            <person name="Weber J.M."/>
        </authorList>
    </citation>
    <scope>NUCLEOTIDE SEQUENCE</scope>
</reference>
<feature type="domain" description="Adenovirus DNA-binding all-alpha" evidence="11">
    <location>
        <begin position="112"/>
        <end position="189"/>
    </location>
</feature>
<evidence type="ECO:0000256" key="8">
    <source>
        <dbReference type="ARBA" id="ARBA00023109"/>
    </source>
</evidence>
<dbReference type="InterPro" id="IPR003176">
    <property type="entry name" value="Adenovirus_DNA-bd_a"/>
</dbReference>
<organism evidence="13">
    <name type="scientific">Murine adenovirus A serotype 1</name>
    <name type="common">MAdV-1</name>
    <name type="synonym">Murine adenovirus 1</name>
    <dbReference type="NCBI Taxonomy" id="10530"/>
    <lineage>
        <taxon>Viruses</taxon>
        <taxon>Varidnaviria</taxon>
        <taxon>Bamfordvirae</taxon>
        <taxon>Preplasmiviricota</taxon>
        <taxon>Polisuviricotina</taxon>
        <taxon>Pharingeaviricetes</taxon>
        <taxon>Rowavirales</taxon>
        <taxon>Adenoviridae</taxon>
        <taxon>Mastadenovirus</taxon>
        <taxon>Mastadenovirus encephalomyelitidis</taxon>
        <taxon>Murine mastadenovirus A</taxon>
    </lineage>
</organism>
<reference evidence="13" key="1">
    <citation type="journal article" date="1990" name="Virology">
        <title>Transcription mapping of mouse adenovirus type 1 early region 3.</title>
        <authorList>
            <person name="Beard C.W."/>
            <person name="Ball A.O."/>
            <person name="Wooley E.H."/>
            <person name="Spindler K.R."/>
        </authorList>
    </citation>
    <scope>NUCLEOTIDE SEQUENCE</scope>
</reference>
<evidence type="ECO:0000256" key="9">
    <source>
        <dbReference type="ARBA" id="ARBA00023125"/>
    </source>
</evidence>
<dbReference type="InterPro" id="IPR036362">
    <property type="entry name" value="Adenovirus_DNA-bd_N_sf"/>
</dbReference>
<keyword evidence="8" id="KW-1194">Viral DNA replication</keyword>
<keyword evidence="5" id="KW-0235">DNA replication</keyword>
<proteinExistence type="predicted"/>
<dbReference type="Gene3D" id="1.10.269.10">
    <property type="entry name" value="Adenovirus DNA-binding, N-terminal domain"/>
    <property type="match status" value="1"/>
</dbReference>
<dbReference type="GO" id="GO:0003677">
    <property type="term" value="F:DNA binding"/>
    <property type="evidence" value="ECO:0007669"/>
    <property type="project" value="UniProtKB-KW"/>
</dbReference>
<dbReference type="SUPFAM" id="SSF57917">
    <property type="entry name" value="Zn-binding domains of ADDBP"/>
    <property type="match status" value="1"/>
</dbReference>
<evidence type="ECO:0000256" key="4">
    <source>
        <dbReference type="ARBA" id="ARBA00022581"/>
    </source>
</evidence>
<dbReference type="EMBL" id="U23770">
    <property type="protein sequence ID" value="AAB88712.1"/>
    <property type="molecule type" value="Genomic_DNA"/>
</dbReference>
<organismHost>
    <name type="scientific">Mus musculus</name>
    <name type="common">Mouse</name>
    <dbReference type="NCBI Taxonomy" id="10090"/>
</organismHost>
<dbReference type="Gene3D" id="3.90.148.10">
    <property type="entry name" value="Adenovirus DNA-binding, C-terminal domain superfamily/Adenovirus DNA-binding, zinc binding domain"/>
    <property type="match status" value="1"/>
</dbReference>
<evidence type="ECO:0000256" key="1">
    <source>
        <dbReference type="ARBA" id="ARBA00022518"/>
    </source>
</evidence>
<evidence type="ECO:0000256" key="3">
    <source>
        <dbReference type="ARBA" id="ARBA00022562"/>
    </source>
</evidence>
<feature type="compositionally biased region" description="Pro residues" evidence="10">
    <location>
        <begin position="1"/>
        <end position="11"/>
    </location>
</feature>
<dbReference type="GO" id="GO:0039693">
    <property type="term" value="P:viral DNA genome replication"/>
    <property type="evidence" value="ECO:0007669"/>
    <property type="project" value="UniProtKB-KW"/>
</dbReference>
<evidence type="ECO:0000256" key="6">
    <source>
        <dbReference type="ARBA" id="ARBA00022723"/>
    </source>
</evidence>
<evidence type="ECO:0000259" key="11">
    <source>
        <dbReference type="Pfam" id="PF02236"/>
    </source>
</evidence>
<feature type="region of interest" description="Disordered" evidence="10">
    <location>
        <begin position="1"/>
        <end position="92"/>
    </location>
</feature>
<name>Q83110_ADEM1</name>
<accession>Q83110</accession>
<keyword evidence="4" id="KW-0945">Host-virus interaction</keyword>
<feature type="non-terminal residue" evidence="13">
    <location>
        <position position="316"/>
    </location>
</feature>
<evidence type="ECO:0000256" key="7">
    <source>
        <dbReference type="ARBA" id="ARBA00022833"/>
    </source>
</evidence>
<dbReference type="GO" id="GO:0006351">
    <property type="term" value="P:DNA-templated transcription"/>
    <property type="evidence" value="ECO:0007669"/>
    <property type="project" value="InterPro"/>
</dbReference>
<evidence type="ECO:0000313" key="13">
    <source>
        <dbReference type="EMBL" id="AAB88712.1"/>
    </source>
</evidence>
<dbReference type="InterPro" id="IPR036368">
    <property type="entry name" value="ADBP_zn-bd_sf"/>
</dbReference>
<keyword evidence="7" id="KW-0862">Zinc</keyword>
<protein>
    <submittedName>
        <fullName evidence="13">DNA binding protein</fullName>
    </submittedName>
</protein>
<evidence type="ECO:0000256" key="10">
    <source>
        <dbReference type="SAM" id="MobiDB-lite"/>
    </source>
</evidence>
<evidence type="ECO:0000256" key="5">
    <source>
        <dbReference type="ARBA" id="ARBA00022705"/>
    </source>
</evidence>
<keyword evidence="3" id="KW-1048">Host nucleus</keyword>
<dbReference type="GO" id="GO:0006260">
    <property type="term" value="P:DNA replication"/>
    <property type="evidence" value="ECO:0007669"/>
    <property type="project" value="UniProtKB-KW"/>
</dbReference>
<evidence type="ECO:0000259" key="12">
    <source>
        <dbReference type="Pfam" id="PF03728"/>
    </source>
</evidence>
<evidence type="ECO:0000256" key="2">
    <source>
        <dbReference type="ARBA" id="ARBA00022553"/>
    </source>
</evidence>
<sequence length="316" mass="34224">MSCSRPVPPQRTPQQQVYETKRGGVKRSAVGEASTAHCGKKSRAALGPRSSPLAPAVSGKFANVSGGDRGSEDVNMEPEPQTEVPPRFESSDEDDVVFTEAGVAEEEEACWQTARELLHKMCLVLKVDGKQCTFLPNAQTAELFRKLSHSWLLQQKLVPSLTFSTLRSFTMQMGRFVFAMLLQAAGISPVDFAAHTLGNVTGVAAWKHNCSTTLHCLHGTAMSPKDHQVELDVTTEGGQRALKEQGSAACVQTNRWGRSVVRVTYDAVVCAMDASVAFNQPTNKSCGFCFTDAKKALKGFKQAIAFQQALYPQAPG</sequence>
<keyword evidence="9" id="KW-0238">DNA-binding</keyword>
<dbReference type="InterPro" id="IPR005376">
    <property type="entry name" value="Adenovirus_DNA-bd_zn-bd"/>
</dbReference>
<keyword evidence="6" id="KW-0479">Metal-binding</keyword>
<dbReference type="InterPro" id="IPR036367">
    <property type="entry name" value="Ad_DBP_C_sf"/>
</dbReference>
<dbReference type="SUPFAM" id="SSF47724">
    <property type="entry name" value="Domain of early E2A DNA-binding protein, ADDBP"/>
    <property type="match status" value="1"/>
</dbReference>